<evidence type="ECO:0008006" key="3">
    <source>
        <dbReference type="Google" id="ProtNLM"/>
    </source>
</evidence>
<reference evidence="1" key="1">
    <citation type="journal article" date="2021" name="Nat. Commun.">
        <title>Genetic determinants of endophytism in the Arabidopsis root mycobiome.</title>
        <authorList>
            <person name="Mesny F."/>
            <person name="Miyauchi S."/>
            <person name="Thiergart T."/>
            <person name="Pickel B."/>
            <person name="Atanasova L."/>
            <person name="Karlsson M."/>
            <person name="Huettel B."/>
            <person name="Barry K.W."/>
            <person name="Haridas S."/>
            <person name="Chen C."/>
            <person name="Bauer D."/>
            <person name="Andreopoulos W."/>
            <person name="Pangilinan J."/>
            <person name="LaButti K."/>
            <person name="Riley R."/>
            <person name="Lipzen A."/>
            <person name="Clum A."/>
            <person name="Drula E."/>
            <person name="Henrissat B."/>
            <person name="Kohler A."/>
            <person name="Grigoriev I.V."/>
            <person name="Martin F.M."/>
            <person name="Hacquard S."/>
        </authorList>
    </citation>
    <scope>NUCLEOTIDE SEQUENCE</scope>
    <source>
        <strain evidence="1">MPI-CAGE-CH-0243</strain>
    </source>
</reference>
<protein>
    <recommendedName>
        <fullName evidence="3">F-box domain-containing protein</fullName>
    </recommendedName>
</protein>
<evidence type="ECO:0000313" key="1">
    <source>
        <dbReference type="EMBL" id="KAH7113268.1"/>
    </source>
</evidence>
<dbReference type="AlphaFoldDB" id="A0A9P9I9P9"/>
<keyword evidence="2" id="KW-1185">Reference proteome</keyword>
<proteinExistence type="predicted"/>
<sequence>MGASSSRPPKKSQLLELSDELLLAILINIEGSRRNEALRHVALTCRRLRYIASEALIRIAVVSPRSLQRYIALLFQYPEHANKITHLQIGPWGESRAQQVIMNRDAEENLIACRAVIKATAESDKAREWIKALESGKHDGGSIFDSISEATLAVLLVMIPKLQTITIDTRNIDYCILLYALFSVGNPDLIFFHSYEGPEQRHWSHSVKQHLKPTLRTLHITGRTPHQHGEVILQNTQLNIKQLSLPAEHILRYHAELETDEMMMNLNWVRIFLDVSYNRYKAYLEFSKMMRWLANFAEKAEDQFNIARIQICLRCTLSSLEEEIQQQPWKKESLSLVISKCKKTVLETYVVRHDVSYTQDEDLWSEYCYVDLVQHFQLQVSNI</sequence>
<comment type="caution">
    <text evidence="1">The sequence shown here is derived from an EMBL/GenBank/DDBJ whole genome shotgun (WGS) entry which is preliminary data.</text>
</comment>
<organism evidence="1 2">
    <name type="scientific">Dendryphion nanum</name>
    <dbReference type="NCBI Taxonomy" id="256645"/>
    <lineage>
        <taxon>Eukaryota</taxon>
        <taxon>Fungi</taxon>
        <taxon>Dikarya</taxon>
        <taxon>Ascomycota</taxon>
        <taxon>Pezizomycotina</taxon>
        <taxon>Dothideomycetes</taxon>
        <taxon>Pleosporomycetidae</taxon>
        <taxon>Pleosporales</taxon>
        <taxon>Torulaceae</taxon>
        <taxon>Dendryphion</taxon>
    </lineage>
</organism>
<accession>A0A9P9I9P9</accession>
<evidence type="ECO:0000313" key="2">
    <source>
        <dbReference type="Proteomes" id="UP000700596"/>
    </source>
</evidence>
<dbReference type="Proteomes" id="UP000700596">
    <property type="component" value="Unassembled WGS sequence"/>
</dbReference>
<gene>
    <name evidence="1" type="ORF">B0J11DRAFT_619398</name>
</gene>
<dbReference type="EMBL" id="JAGMWT010000019">
    <property type="protein sequence ID" value="KAH7113268.1"/>
    <property type="molecule type" value="Genomic_DNA"/>
</dbReference>
<dbReference type="OrthoDB" id="3669482at2759"/>
<name>A0A9P9I9P9_9PLEO</name>